<comment type="caution">
    <text evidence="6">The sequence shown here is derived from an EMBL/GenBank/DDBJ whole genome shotgun (WGS) entry which is preliminary data.</text>
</comment>
<dbReference type="SUPFAM" id="SSF81296">
    <property type="entry name" value="E set domains"/>
    <property type="match status" value="1"/>
</dbReference>
<dbReference type="Gene3D" id="2.60.40.1220">
    <property type="match status" value="1"/>
</dbReference>
<dbReference type="Pfam" id="PF13313">
    <property type="entry name" value="DUF4082"/>
    <property type="match status" value="2"/>
</dbReference>
<evidence type="ECO:0000313" key="6">
    <source>
        <dbReference type="EMBL" id="MBH8555796.1"/>
    </source>
</evidence>
<reference evidence="6 7" key="1">
    <citation type="journal article" date="2021" name="Int. J. Syst. Evol. Microbiol.">
        <title>Amazonocrinis nigriterrae gen. nov., sp. nov., Atlanticothrix silvestris gen. nov., sp. nov. and Dendronalium phyllosphericum gen. nov., sp. nov., nostocacean cyanobacteria from Brazilian environments.</title>
        <authorList>
            <person name="Alvarenga D.O."/>
            <person name="Andreote A.P.D."/>
            <person name="Branco L.H.Z."/>
            <person name="Delbaje E."/>
            <person name="Cruz R.B."/>
            <person name="Varani A.M."/>
            <person name="Fiore M.F."/>
        </authorList>
    </citation>
    <scope>NUCLEOTIDE SEQUENCE [LARGE SCALE GENOMIC DNA]</scope>
    <source>
        <strain evidence="6 7">CENA357</strain>
    </source>
</reference>
<feature type="domain" description="DUF4082" evidence="4">
    <location>
        <begin position="652"/>
        <end position="798"/>
    </location>
</feature>
<accession>A0A8J7HIP9</accession>
<protein>
    <submittedName>
        <fullName evidence="6">DUF4082 domain-containing protein</fullName>
    </submittedName>
</protein>
<evidence type="ECO:0000256" key="2">
    <source>
        <dbReference type="SAM" id="MobiDB-lite"/>
    </source>
</evidence>
<feature type="domain" description="SbsA Ig-like" evidence="3">
    <location>
        <begin position="809"/>
        <end position="917"/>
    </location>
</feature>
<dbReference type="InterPro" id="IPR046540">
    <property type="entry name" value="DMFA2_C"/>
</dbReference>
<dbReference type="InterPro" id="IPR025141">
    <property type="entry name" value="DUF4082"/>
</dbReference>
<feature type="domain" description="N,N-dimethylformamidase beta subunit-like C-terminal" evidence="5">
    <location>
        <begin position="97"/>
        <end position="493"/>
    </location>
</feature>
<dbReference type="Pfam" id="PF13205">
    <property type="entry name" value="Big_5"/>
    <property type="match status" value="1"/>
</dbReference>
<evidence type="ECO:0000256" key="1">
    <source>
        <dbReference type="ARBA" id="ARBA00022729"/>
    </source>
</evidence>
<gene>
    <name evidence="6" type="ORF">I8751_26305</name>
</gene>
<dbReference type="Proteomes" id="UP000599391">
    <property type="component" value="Unassembled WGS sequence"/>
</dbReference>
<evidence type="ECO:0000259" key="5">
    <source>
        <dbReference type="Pfam" id="PF20254"/>
    </source>
</evidence>
<dbReference type="Gene3D" id="2.60.40.650">
    <property type="match status" value="1"/>
</dbReference>
<evidence type="ECO:0000313" key="7">
    <source>
        <dbReference type="Proteomes" id="UP000599391"/>
    </source>
</evidence>
<keyword evidence="7" id="KW-1185">Reference proteome</keyword>
<proteinExistence type="predicted"/>
<dbReference type="AlphaFoldDB" id="A0A8J7HIP9"/>
<feature type="compositionally biased region" description="Low complexity" evidence="2">
    <location>
        <begin position="807"/>
        <end position="822"/>
    </location>
</feature>
<evidence type="ECO:0000259" key="3">
    <source>
        <dbReference type="Pfam" id="PF13205"/>
    </source>
</evidence>
<dbReference type="Pfam" id="PF20254">
    <property type="entry name" value="DMFA2_C"/>
    <property type="match status" value="1"/>
</dbReference>
<dbReference type="RefSeq" id="WP_214441996.1">
    <property type="nucleotide sequence ID" value="NZ_JAECZB010000097.1"/>
</dbReference>
<dbReference type="InterPro" id="IPR014755">
    <property type="entry name" value="Cu-Rt/internalin_Ig-like"/>
</dbReference>
<feature type="region of interest" description="Disordered" evidence="2">
    <location>
        <begin position="807"/>
        <end position="827"/>
    </location>
</feature>
<organism evidence="6 7">
    <name type="scientific">Atlanticothrix silvestris CENA357</name>
    <dbReference type="NCBI Taxonomy" id="1725252"/>
    <lineage>
        <taxon>Bacteria</taxon>
        <taxon>Bacillati</taxon>
        <taxon>Cyanobacteriota</taxon>
        <taxon>Cyanophyceae</taxon>
        <taxon>Nostocales</taxon>
        <taxon>Nodulariaceae</taxon>
        <taxon>Atlanticothrix</taxon>
        <taxon>Atlanticothrix silvestris</taxon>
    </lineage>
</organism>
<dbReference type="InterPro" id="IPR014756">
    <property type="entry name" value="Ig_E-set"/>
</dbReference>
<evidence type="ECO:0000259" key="4">
    <source>
        <dbReference type="Pfam" id="PF13313"/>
    </source>
</evidence>
<keyword evidence="1" id="KW-0732">Signal</keyword>
<feature type="domain" description="DUF4082" evidence="4">
    <location>
        <begin position="934"/>
        <end position="1080"/>
    </location>
</feature>
<sequence>MNRLTRMMILMMLTTLLVLGLNLGFQPQMQRVLAADPCSSPANSIVAENCRVGNPSTEWDITGIGDPSIQGFATDISVNRGNNVSFKIKTNATNYRLDIYRMGYYGGRGARKVATVQRSLTQPQNQPNCLNNAATGLIDCGNWAVSASWTIPSNATSGIYFAKVVRSDTGGASHIVFIVRDDASTSDMLFQTSDTTWQAYNDYGGNSLYKGSPAGRAYKVSYNRPFNTRIVDSGQDWLFNGEYPMVRWLESNGYDVSYFTGVDSDRRGNLIRNHKVFLSVGHDEYWSNNQRANVEAARNAGTDLAFFSGNEIFWKTRWENSIDPSVTPYRTLVTYKETKANAIIDPQTPTWTGTWRDPRFSPPADGGRPENALSGTIFEVNGGTRAIQVPATDGKMRFWRNTNIATQSAGQTATLANGTLGYEWDEDLDNGFRPPGLIRMSTTTANNVEVLQDYGSSYAQGTATHHLTLYKHSSGALVFGSGTIQWSWGLDVNHDNPDRGDSTPDARMRQATVNLFADMGVQPATLQSGLLLATASTDTTTPSSTITSSTAGATVQTGSQMTISGTATDIGGGVVGGVEVSVDGGTTWHPAVGRGNWSYTWTPETAGIVTIKSRAIDDSGNIENPGASITVNVGTRTCPPAPASCSIWDATATPTIAADPSTSAIEVGVKFRSDVNGYISGIRFYKGTANTGTHVGTLWSNTGTQLARATFTNETASGWQQVNFSNPVAITANTVYVASYHTTVGRYAYDNGFFTNSGVDTLPLHALRNGVSGGNGVYTYSSTPAFPTSTYQSSNYWVDVVFTTTPTSDTTPPTVSSTTPSTGATGVSNGTSVTATFSEAMDSATINGSTFELRGANNDLVSATVAYNAANRTVTLTPSSSLAVVTTYTATVKSGTSGVKDQAGNALAANYSWSFTTAASSSSCSSCSIWNNAATPALAADPDNTAIEVGVKFRSDVNGSITGIRFYKSTINTGTHVATLWSNGGTQLARATFSNETASGWQQVNFTTPVAITANTTYIASYHTNVGHYSVDEGYFTNAGVDNLPLRALGNAASGGNGVYNYNSNPVFPNSTYQSSNYWVDVVFSAN</sequence>
<dbReference type="EMBL" id="JAECZB010000097">
    <property type="protein sequence ID" value="MBH8555796.1"/>
    <property type="molecule type" value="Genomic_DNA"/>
</dbReference>
<name>A0A8J7HIP9_9CYAN</name>
<dbReference type="Pfam" id="PF17957">
    <property type="entry name" value="Big_7"/>
    <property type="match status" value="1"/>
</dbReference>
<dbReference type="InterPro" id="IPR032812">
    <property type="entry name" value="SbsA_Ig"/>
</dbReference>